<dbReference type="InterPro" id="IPR036525">
    <property type="entry name" value="Tubulin/FtsZ_GTPase_sf"/>
</dbReference>
<protein>
    <recommendedName>
        <fullName evidence="4">Tubulin like</fullName>
    </recommendedName>
</protein>
<reference evidence="2 3" key="1">
    <citation type="submission" date="2020-10" db="EMBL/GenBank/DDBJ databases">
        <title>Connecting structure to function with the recovery of over 1000 high-quality activated sludge metagenome-assembled genomes encoding full-length rRNA genes using long-read sequencing.</title>
        <authorList>
            <person name="Singleton C.M."/>
            <person name="Petriglieri F."/>
            <person name="Kristensen J.M."/>
            <person name="Kirkegaard R.H."/>
            <person name="Michaelsen T.Y."/>
            <person name="Andersen M.H."/>
            <person name="Karst S.M."/>
            <person name="Dueholm M.S."/>
            <person name="Nielsen P.H."/>
            <person name="Albertsen M."/>
        </authorList>
    </citation>
    <scope>NUCLEOTIDE SEQUENCE [LARGE SCALE GENOMIC DNA]</scope>
    <source>
        <strain evidence="2">Lyne_18-Q3-R50-59_MAXAC.006</strain>
    </source>
</reference>
<dbReference type="InterPro" id="IPR025904">
    <property type="entry name" value="Tubulin-like"/>
</dbReference>
<feature type="region of interest" description="Disordered" evidence="1">
    <location>
        <begin position="545"/>
        <end position="570"/>
    </location>
</feature>
<dbReference type="Pfam" id="PF13809">
    <property type="entry name" value="Tubulin_2"/>
    <property type="match status" value="1"/>
</dbReference>
<organism evidence="2 3">
    <name type="scientific">Candidatus Neomicrothrix subdominans</name>
    <dbReference type="NCBI Taxonomy" id="2954438"/>
    <lineage>
        <taxon>Bacteria</taxon>
        <taxon>Bacillati</taxon>
        <taxon>Actinomycetota</taxon>
        <taxon>Acidimicrobiia</taxon>
        <taxon>Acidimicrobiales</taxon>
        <taxon>Microthrixaceae</taxon>
        <taxon>Candidatus Neomicrothrix</taxon>
    </lineage>
</organism>
<proteinExistence type="predicted"/>
<comment type="caution">
    <text evidence="2">The sequence shown here is derived from an EMBL/GenBank/DDBJ whole genome shotgun (WGS) entry which is preliminary data.</text>
</comment>
<evidence type="ECO:0000256" key="1">
    <source>
        <dbReference type="SAM" id="MobiDB-lite"/>
    </source>
</evidence>
<accession>A0A936N9G9</accession>
<evidence type="ECO:0000313" key="2">
    <source>
        <dbReference type="EMBL" id="MBK9296120.1"/>
    </source>
</evidence>
<dbReference type="AlphaFoldDB" id="A0A936N9G9"/>
<dbReference type="Gene3D" id="3.40.50.1440">
    <property type="entry name" value="Tubulin/FtsZ, GTPase domain"/>
    <property type="match status" value="1"/>
</dbReference>
<evidence type="ECO:0000313" key="3">
    <source>
        <dbReference type="Proteomes" id="UP000727993"/>
    </source>
</evidence>
<sequence>MPRKVWLIGVGGSGARTLRYAKATLERRLESLNYRGHFPSGWSLLNLDLPPATETDEALSSDLVHRREYFGIAPQGKPYRDYDASLMQARGNREFATWRPDVSSVWQAPWLGAGQFRAVGRTVLVDEMTSVRQAFDNSVESLTSTDSNKQFTDLCQLMGGGGDEEDPLVVVVGSVAGGSGSGIFLDVSDLLRTAIGHAWATTHSSILYLPSVFDALPPAARSGVEHNSYWAISELLNAAWDTSPSLPHHKGAGIAVDGLDRRGASYNFLIGRGNSNLTLTEPNAVFAAVGELLAQLALDDSFATNYNSHITGNFGASSARLRPLMLREPVPTASFGFCRFGLGRERFEEFASDRLCRSAINHVVLAHKGQARQVLGEVDTTASVDRTREEDVQHVVEANQGQLIRQFITDLGLNERGEESNDMLEAVCPTDEFEGHALAFRQEVLANSGVDGAEMLSPAAWVKRVARLSDTREGDFLAQMSLLFDANARRFSEQFPATFSEVVSNYVRRRGGWVVLELLKRLDEELTYVLTHELPSERQVRLDQSAGAAGSAQQGLEEGGKRFRGGSQVRGDHSALQDRYSYIFDFGIRGKLGAARHETAVSVLSDLVTNVLRPFRSLFTNEMARLTEYRESADFRDLSSGPVADRLRPNPTDVLLVDVDEYPEVLDELLRATIGNTADPVSDASSRMLDDAEMPEATARGARKEDSQLLALGEWQWQRGRSAETPLQHVRLSVRDLRRRSKEWMRKDPTSGLGQYLSADLAGFLETADDDQIDHFGNRLKYAILLSSPLAETDPSSLGRLYEERPGESGMTMTPLPIPQGTRGRQKAEEVLISTGVPPANVGQYFAKGAVAELAEDRIRSVSIFTSSAPVHPAVMPGFRSGVYQEWLRSGDRDNPFDFARRARSRTETIPISRRGIVQMARGWQWARFAGLVREIPSSDGAELLDGDRWRTLPVRGPEGAAHDSREYFHVAMEAFGMELLRHAETGQAEDSLRAFDVLYEMGDIDGACQKWIANGTLPSGGLGVVGAGEADSDGERRDQFKKWIDAQLGEEMAEISLSEGEGYVARRADFAPLLAEAARTWANASFSTRERGIRL</sequence>
<dbReference type="Proteomes" id="UP000727993">
    <property type="component" value="Unassembled WGS sequence"/>
</dbReference>
<evidence type="ECO:0008006" key="4">
    <source>
        <dbReference type="Google" id="ProtNLM"/>
    </source>
</evidence>
<gene>
    <name evidence="2" type="ORF">IPN02_04465</name>
</gene>
<name>A0A936N9G9_9ACTN</name>
<dbReference type="EMBL" id="JADJZA010000001">
    <property type="protein sequence ID" value="MBK9296120.1"/>
    <property type="molecule type" value="Genomic_DNA"/>
</dbReference>
<feature type="region of interest" description="Disordered" evidence="1">
    <location>
        <begin position="803"/>
        <end position="823"/>
    </location>
</feature>
<feature type="compositionally biased region" description="Low complexity" evidence="1">
    <location>
        <begin position="545"/>
        <end position="555"/>
    </location>
</feature>